<dbReference type="Proteomes" id="UP000244060">
    <property type="component" value="Unassembled WGS sequence"/>
</dbReference>
<dbReference type="Pfam" id="PF00561">
    <property type="entry name" value="Abhydrolase_1"/>
    <property type="match status" value="1"/>
</dbReference>
<dbReference type="PANTHER" id="PTHR43798:SF33">
    <property type="entry name" value="HYDROLASE, PUTATIVE (AFU_ORTHOLOGUE AFUA_2G14860)-RELATED"/>
    <property type="match status" value="1"/>
</dbReference>
<proteinExistence type="predicted"/>
<gene>
    <name evidence="2" type="ORF">C8J28_11378</name>
</gene>
<dbReference type="InterPro" id="IPR000073">
    <property type="entry name" value="AB_hydrolase_1"/>
</dbReference>
<dbReference type="SUPFAM" id="SSF53474">
    <property type="entry name" value="alpha/beta-Hydrolases"/>
    <property type="match status" value="1"/>
</dbReference>
<dbReference type="InterPro" id="IPR050266">
    <property type="entry name" value="AB_hydrolase_sf"/>
</dbReference>
<sequence length="290" mass="31461">MDLDRMPLDWPGRESMRRIDCPPHQWCVLDKGTGPTVLLLHGAGGASHSWRNLVPLMVPHYRIVAPDLPGQGFTRAGQRRFSLDAMAEDMARLSAAEEWWPAVIIGHSAGAALALRLAEILPTPPRAVVGINAALGNFEGTAGWLFPLIAKILALNPFIPPIAARLFGVEDRVRKLIGATGSELDEAGLRQYVTLIGDHVHVDGTLSMMAQWRLDKLQRHLPAIDVPTLLIAAAGDGTVPARISREAAGRMPFGRYVEIPRLGHLAHEEDAAAVAAILLPWIAERLHPPG</sequence>
<dbReference type="NCBIfam" id="TIGR03056">
    <property type="entry name" value="bchO_mg_che_rel"/>
    <property type="match status" value="1"/>
</dbReference>
<dbReference type="EMBL" id="QAOT01000013">
    <property type="protein sequence ID" value="PTR15931.1"/>
    <property type="molecule type" value="Genomic_DNA"/>
</dbReference>
<accession>A0A2T5K0I3</accession>
<dbReference type="OrthoDB" id="9804723at2"/>
<keyword evidence="3" id="KW-1185">Reference proteome</keyword>
<feature type="domain" description="AB hydrolase-1" evidence="1">
    <location>
        <begin position="35"/>
        <end position="270"/>
    </location>
</feature>
<dbReference type="InterPro" id="IPR017497">
    <property type="entry name" value="BchO"/>
</dbReference>
<dbReference type="PANTHER" id="PTHR43798">
    <property type="entry name" value="MONOACYLGLYCEROL LIPASE"/>
    <property type="match status" value="1"/>
</dbReference>
<dbReference type="GO" id="GO:0016020">
    <property type="term" value="C:membrane"/>
    <property type="evidence" value="ECO:0007669"/>
    <property type="project" value="TreeGrafter"/>
</dbReference>
<dbReference type="PRINTS" id="PR00111">
    <property type="entry name" value="ABHYDROLASE"/>
</dbReference>
<dbReference type="AlphaFoldDB" id="A0A2T5K0I3"/>
<dbReference type="InterPro" id="IPR029058">
    <property type="entry name" value="AB_hydrolase_fold"/>
</dbReference>
<evidence type="ECO:0000313" key="3">
    <source>
        <dbReference type="Proteomes" id="UP000244060"/>
    </source>
</evidence>
<reference evidence="2 3" key="1">
    <citation type="submission" date="2018-04" db="EMBL/GenBank/DDBJ databases">
        <title>Genomic Encyclopedia of Type Strains, Phase III (KMG-III): the genomes of soil and plant-associated and newly described type strains.</title>
        <authorList>
            <person name="Whitman W."/>
        </authorList>
    </citation>
    <scope>NUCLEOTIDE SEQUENCE [LARGE SCALE GENOMIC DNA]</scope>
    <source>
        <strain evidence="2 3">KA25</strain>
    </source>
</reference>
<name>A0A2T5K0I3_9RHOB</name>
<dbReference type="RefSeq" id="WP_101340597.1">
    <property type="nucleotide sequence ID" value="NZ_CP090021.1"/>
</dbReference>
<dbReference type="Gene3D" id="3.40.50.1820">
    <property type="entry name" value="alpha/beta hydrolase"/>
    <property type="match status" value="1"/>
</dbReference>
<comment type="caution">
    <text evidence="2">The sequence shown here is derived from an EMBL/GenBank/DDBJ whole genome shotgun (WGS) entry which is preliminary data.</text>
</comment>
<evidence type="ECO:0000259" key="1">
    <source>
        <dbReference type="Pfam" id="PF00561"/>
    </source>
</evidence>
<evidence type="ECO:0000313" key="2">
    <source>
        <dbReference type="EMBL" id="PTR15931.1"/>
    </source>
</evidence>
<organism evidence="2 3">
    <name type="scientific">Cereibacter azotoformans</name>
    <dbReference type="NCBI Taxonomy" id="43057"/>
    <lineage>
        <taxon>Bacteria</taxon>
        <taxon>Pseudomonadati</taxon>
        <taxon>Pseudomonadota</taxon>
        <taxon>Alphaproteobacteria</taxon>
        <taxon>Rhodobacterales</taxon>
        <taxon>Paracoccaceae</taxon>
        <taxon>Cereibacter</taxon>
    </lineage>
</organism>
<protein>
    <submittedName>
        <fullName evidence="2">Magnesium chelatase accessory protein</fullName>
    </submittedName>
</protein>